<dbReference type="Pfam" id="PF03466">
    <property type="entry name" value="LysR_substrate"/>
    <property type="match status" value="1"/>
</dbReference>
<dbReference type="Gene3D" id="3.40.190.290">
    <property type="match status" value="1"/>
</dbReference>
<evidence type="ECO:0000313" key="6">
    <source>
        <dbReference type="Proteomes" id="UP000193427"/>
    </source>
</evidence>
<keyword evidence="3" id="KW-0238">DNA-binding</keyword>
<dbReference type="STRING" id="946333.A4W93_27710"/>
<dbReference type="InterPro" id="IPR000847">
    <property type="entry name" value="LysR_HTH_N"/>
</dbReference>
<dbReference type="PANTHER" id="PTHR30537:SF5">
    <property type="entry name" value="HTH-TYPE TRANSCRIPTIONAL ACTIVATOR TTDR-RELATED"/>
    <property type="match status" value="1"/>
</dbReference>
<keyword evidence="2" id="KW-0805">Transcription regulation</keyword>
<dbReference type="FunFam" id="1.10.10.10:FF:000001">
    <property type="entry name" value="LysR family transcriptional regulator"/>
    <property type="match status" value="1"/>
</dbReference>
<dbReference type="Pfam" id="PF00126">
    <property type="entry name" value="HTH_1"/>
    <property type="match status" value="1"/>
</dbReference>
<dbReference type="GO" id="GO:0003700">
    <property type="term" value="F:DNA-binding transcription factor activity"/>
    <property type="evidence" value="ECO:0007669"/>
    <property type="project" value="InterPro"/>
</dbReference>
<evidence type="ECO:0000256" key="1">
    <source>
        <dbReference type="ARBA" id="ARBA00009437"/>
    </source>
</evidence>
<dbReference type="SUPFAM" id="SSF46785">
    <property type="entry name" value="Winged helix' DNA-binding domain"/>
    <property type="match status" value="1"/>
</dbReference>
<dbReference type="FunFam" id="3.40.190.290:FF:000001">
    <property type="entry name" value="Transcriptional regulator, LysR family"/>
    <property type="match status" value="1"/>
</dbReference>
<keyword evidence="4" id="KW-0804">Transcription</keyword>
<dbReference type="GO" id="GO:0003677">
    <property type="term" value="F:DNA binding"/>
    <property type="evidence" value="ECO:0007669"/>
    <property type="project" value="UniProtKB-KW"/>
</dbReference>
<keyword evidence="6" id="KW-1185">Reference proteome</keyword>
<protein>
    <submittedName>
        <fullName evidence="5">LysR family transcriptional regulator</fullName>
    </submittedName>
</protein>
<dbReference type="InterPro" id="IPR058163">
    <property type="entry name" value="LysR-type_TF_proteobact-type"/>
</dbReference>
<proteinExistence type="inferred from homology"/>
<dbReference type="OrthoDB" id="8523827at2"/>
<gene>
    <name evidence="5" type="ORF">A4W93_27710</name>
</gene>
<dbReference type="RefSeq" id="WP_085753703.1">
    <property type="nucleotide sequence ID" value="NZ_BSPR01000017.1"/>
</dbReference>
<dbReference type="InterPro" id="IPR036388">
    <property type="entry name" value="WH-like_DNA-bd_sf"/>
</dbReference>
<evidence type="ECO:0000313" key="5">
    <source>
        <dbReference type="EMBL" id="ARN23384.1"/>
    </source>
</evidence>
<evidence type="ECO:0000256" key="4">
    <source>
        <dbReference type="ARBA" id="ARBA00023163"/>
    </source>
</evidence>
<dbReference type="AlphaFoldDB" id="A0A1W6LGH9"/>
<dbReference type="PANTHER" id="PTHR30537">
    <property type="entry name" value="HTH-TYPE TRANSCRIPTIONAL REGULATOR"/>
    <property type="match status" value="1"/>
</dbReference>
<accession>A0A1W6LGH9</accession>
<dbReference type="InterPro" id="IPR036390">
    <property type="entry name" value="WH_DNA-bd_sf"/>
</dbReference>
<dbReference type="CDD" id="cd08422">
    <property type="entry name" value="PBP2_CrgA_like"/>
    <property type="match status" value="1"/>
</dbReference>
<reference evidence="5 6" key="1">
    <citation type="submission" date="2016-04" db="EMBL/GenBank/DDBJ databases">
        <title>Complete genome sequence of natural rubber-degrading, novel Gram-negative bacterium, Rhizobacter gummiphilus strain NS21.</title>
        <authorList>
            <person name="Tabata M."/>
            <person name="Kasai D."/>
            <person name="Fukuda M."/>
        </authorList>
    </citation>
    <scope>NUCLEOTIDE SEQUENCE [LARGE SCALE GENOMIC DNA]</scope>
    <source>
        <strain evidence="5 6">NS21</strain>
    </source>
</reference>
<evidence type="ECO:0000256" key="3">
    <source>
        <dbReference type="ARBA" id="ARBA00023125"/>
    </source>
</evidence>
<organism evidence="5 6">
    <name type="scientific">Piscinibacter gummiphilus</name>
    <dbReference type="NCBI Taxonomy" id="946333"/>
    <lineage>
        <taxon>Bacteria</taxon>
        <taxon>Pseudomonadati</taxon>
        <taxon>Pseudomonadota</taxon>
        <taxon>Betaproteobacteria</taxon>
        <taxon>Burkholderiales</taxon>
        <taxon>Sphaerotilaceae</taxon>
        <taxon>Piscinibacter</taxon>
    </lineage>
</organism>
<dbReference type="Gene3D" id="1.10.10.10">
    <property type="entry name" value="Winged helix-like DNA-binding domain superfamily/Winged helix DNA-binding domain"/>
    <property type="match status" value="1"/>
</dbReference>
<dbReference type="KEGG" id="rgu:A4W93_27710"/>
<dbReference type="InterPro" id="IPR005119">
    <property type="entry name" value="LysR_subst-bd"/>
</dbReference>
<name>A0A1W6LGH9_9BURK</name>
<sequence>MTASSPPLSSTIRTDAVASSFATSYAGVVAFMTVVAEGSFAKAGDRLGIGRSAVSRGVQKLETQLGTRLLSRTTRSLALTREGELFHARCHPGVAQITQALEDLRELRDGPPRGPLRISAPAGFGRKVVAPLLQGFHARYPDIALDLALSDAAVDFTSDRVDVAFRNGRLEDSQLIARQIVPMQMHVCAAPDYVKARGMPATPDDLVHHDCINYRMASGRARDWEFKVQGETRKVSPASRLTFNDAELVLQAVQRGQGIAQMPAYQISALLRSRALLSCMPQYAPDDSGHYICYLSRQHLPSRIRVFVDHMTTAIRALDLQCPAAL</sequence>
<dbReference type="SUPFAM" id="SSF53850">
    <property type="entry name" value="Periplasmic binding protein-like II"/>
    <property type="match status" value="1"/>
</dbReference>
<evidence type="ECO:0000256" key="2">
    <source>
        <dbReference type="ARBA" id="ARBA00023015"/>
    </source>
</evidence>
<comment type="similarity">
    <text evidence="1">Belongs to the LysR transcriptional regulatory family.</text>
</comment>
<dbReference type="PROSITE" id="PS50931">
    <property type="entry name" value="HTH_LYSR"/>
    <property type="match status" value="1"/>
</dbReference>
<dbReference type="EMBL" id="CP015118">
    <property type="protein sequence ID" value="ARN23384.1"/>
    <property type="molecule type" value="Genomic_DNA"/>
</dbReference>
<dbReference type="Proteomes" id="UP000193427">
    <property type="component" value="Chromosome"/>
</dbReference>